<name>A0A2B4RL51_STYPI</name>
<evidence type="ECO:0000256" key="7">
    <source>
        <dbReference type="ARBA" id="ARBA00023180"/>
    </source>
</evidence>
<feature type="transmembrane region" description="Helical" evidence="11">
    <location>
        <begin position="1262"/>
        <end position="1282"/>
    </location>
</feature>
<dbReference type="SMART" id="SM00308">
    <property type="entry name" value="LH2"/>
    <property type="match status" value="1"/>
</dbReference>
<keyword evidence="7" id="KW-0325">Glycoprotein</keyword>
<dbReference type="Gene3D" id="1.10.287.70">
    <property type="match status" value="1"/>
</dbReference>
<comment type="caution">
    <text evidence="9">Lacks conserved residue(s) required for the propagation of feature annotation.</text>
</comment>
<dbReference type="InterPro" id="IPR051223">
    <property type="entry name" value="Polycystin"/>
</dbReference>
<dbReference type="InterPro" id="IPR036392">
    <property type="entry name" value="PLAT/LH2_dom_sf"/>
</dbReference>
<dbReference type="Gene3D" id="2.60.220.50">
    <property type="match status" value="1"/>
</dbReference>
<evidence type="ECO:0000259" key="13">
    <source>
        <dbReference type="PROSITE" id="PS50095"/>
    </source>
</evidence>
<feature type="compositionally biased region" description="Low complexity" evidence="10">
    <location>
        <begin position="356"/>
        <end position="378"/>
    </location>
</feature>
<accession>A0A2B4RL51</accession>
<dbReference type="OrthoDB" id="5964348at2759"/>
<dbReference type="PANTHER" id="PTHR10877:SF150">
    <property type="entry name" value="REJ DOMAIN-CONTAINING PROTEIN"/>
    <property type="match status" value="1"/>
</dbReference>
<evidence type="ECO:0000256" key="3">
    <source>
        <dbReference type="ARBA" id="ARBA00022692"/>
    </source>
</evidence>
<evidence type="ECO:0000256" key="6">
    <source>
        <dbReference type="ARBA" id="ARBA00023136"/>
    </source>
</evidence>
<dbReference type="SUPFAM" id="SSF49723">
    <property type="entry name" value="Lipase/lipooxygenase domain (PLAT/LH2 domain)"/>
    <property type="match status" value="1"/>
</dbReference>
<evidence type="ECO:0000313" key="14">
    <source>
        <dbReference type="EMBL" id="PFX17533.1"/>
    </source>
</evidence>
<dbReference type="Pfam" id="PF20519">
    <property type="entry name" value="Polycystin_dom"/>
    <property type="match status" value="1"/>
</dbReference>
<feature type="disulfide bond" evidence="8">
    <location>
        <begin position="1560"/>
        <end position="1573"/>
    </location>
</feature>
<keyword evidence="15" id="KW-1185">Reference proteome</keyword>
<sequence length="2118" mass="239011">MHKWRNSEPNGNDKYAEITKNEGLLNGVSGNDQKAFICEIPEECPDTFFDNSWYIFSYVGKRWDKNRDICQSQGGDLVSIETEEEWKFINDNIQRRRALFYHIGLVKRAGNWTWVSGGPLTICKWSKGNPSGGDLAGILKQFPRNGPTQGVFSVVTPYIVYTPYICEMPRATGENSSQGFCRDHLGIPCTLEYGKKGWVQNCTFTDYTCRLNCIVKSCDHVPNHNPNEFCGQCSQTYRPWGDHCNDVKYDRSTRYQICNATRCNMTSGEQRLGTNQTCYCTGDQCNLKCNGIRCKQTCIERKSATSSAAASALTLLPPPSPSPFTPFPSSSSSPVPSYSSLFSSLRSPLPSPSPLSSPTSLPWPSSSSLPSSPPLQTLRSNPTSTTVYYGGSLAGGKKYRLALFITTTGGLWGMSAYDIYTALPPAGGNCSITPPSGISLESDSILSCSNWKSDNTPLSYQFQYSLGNDLYSVLYDGLNSTIVTSWIPPGNSADNYTVKINVTVTDKFGISASPVHLTIQIKPTQRVQPASVNLMANNSLFNVFIKKRNLEKAALIANSVLRSMSRKPSMDSRVINYIIGKMESLEVKNVVEILQSSSVIGSALELLETVSPESLNLSLSAVGSMTSLLWSIAQSKDVADIPLITKSAQNLASCLDSVLKAAALIASKDFKSSFQEQGKILVKISIKVLEKVADSVLALTVPDDNTISITAGQLSMTLGRYSIDRLSRRVIRGGRGQFILPTESRLLVSRVHKTSFADVQMLSLPFNPYTWDGTNERVGSDVLSLHLKNDKGELMKISDISEDITIVTPLKFQEIPTEWSKYFTKKGDLSFHEIKVKYENTLLMLEIKPRDTTVHMFVYMRFGQRPTTQDFDLNATISHGEKCVWMPSAHEKKEDQTFCSLNSQAPIQILAEQPGKYFLGLKNYNATVNLPHKREKRSCFEGRRRKRSCNEVKDAPATPPRSQIVSVVPAYDSTSDQNYSLKVSSGSCVHWSEELEKWISSGCRVLAASDGFLNCSCNHLTSFGGSLIVEPNPIDFEEVIVQFQNLSETGNVAVIVAIAVVFLCYMVVLVIVWKIDRKDAKNGGLLIHLPSSSNGTFEYEIVITTGIWKNAGTTARVAMEIYGSGGKSGIFQLSQEEPGVVNMLFSRSNSDVFVLSLNKSLGSIQAVHIGHNNFGNNPSWFLEEILIRDVQSNQSWKFMVSQWFALERGDGRIERVIDLTSTRLGFVSDVARRWRRGLTEWHIWVSVAAKLKQSRFTRVQRLSCCLSVLLTSMFANAMFYKLGGKYEQPIQVGPLKMSGRQVVTGIESALAVAPVNIIIVLLFQKGAEKSYTNNGYCLKGIVITGIAWVLLLCSCIASSAFSIFYSLIWEKTVSEQWLSSMLISFAQDLIIKEPVKVFFTALLLAAILKIKNKRSTEHARKNSQQVKSRCSKQRFWTLKLSEVEKMRKCQAKKQNLSRYFTELAIYLVFVFLLMIVCFGNRNDHRYLMKKSIWDGLANFKKVANNTMYWSWLQNVFLPGVFSGRLYNGQEEKQTIYIGDKHSLLVGMARVRQFRVKSTQCKVLKFMDTLFRECFEGYSTKNEDKTAYNKPGWRPLDNATRNDELLLLCPKPWRYQHAEETDIVPKWGQFSFYHGGGFVADLGYENHTGFNIVTSLQNNGWLDRHTAVVLAEFSTFNPSVNILGVATYFYEIESSGLKAASTQISVLFLHSTDTTWHKFYLICLFLFIVLVFLYSGRGIFRIYNYRSRYFKSKWNWVEIFQLVFSLLAVVMHIMRQIKVTSTMRKLRENIYANIHFQEAITWQQAENGVLGILMFIVTTKLLRVIRFNKHVVVYSKTLKISWRSLSSFSIVLLTLFIAFLHFGVLMFGSVSERYSSVLKGAYFQLEITLGRVKARTINELAEANTIYAKIFAFLILFTLSILCMNLFIAMINDALLEAKRNVNESELHELTDDDICSSSKERGGFFDAISKTLKQWTVSQTCEKEENSELENVGIHFKKSSTFNFDEISQSTELLREEIAREKTEEHRCSIRRQSFFDNISSMLKSAKCENNNECGKGKEKKKVRFQEDVIESSFRKLRKRKQDLLQRLNRIVSGFSEEDREFDDLLKAAEAQNYWIER</sequence>
<feature type="transmembrane region" description="Helical" evidence="11">
    <location>
        <begin position="1755"/>
        <end position="1773"/>
    </location>
</feature>
<dbReference type="GO" id="GO:0005262">
    <property type="term" value="F:calcium channel activity"/>
    <property type="evidence" value="ECO:0007669"/>
    <property type="project" value="TreeGrafter"/>
</dbReference>
<gene>
    <name evidence="14" type="primary">Pkd1l2</name>
    <name evidence="14" type="ORF">AWC38_SpisGene18131</name>
</gene>
<dbReference type="GO" id="GO:0016020">
    <property type="term" value="C:membrane"/>
    <property type="evidence" value="ECO:0007669"/>
    <property type="project" value="UniProtKB-SubCell"/>
</dbReference>
<dbReference type="SUPFAM" id="SSF56436">
    <property type="entry name" value="C-type lectin-like"/>
    <property type="match status" value="1"/>
</dbReference>
<feature type="transmembrane region" description="Helical" evidence="11">
    <location>
        <begin position="1389"/>
        <end position="1408"/>
    </location>
</feature>
<comment type="similarity">
    <text evidence="2">Belongs to the polycystin family.</text>
</comment>
<feature type="transmembrane region" description="Helical" evidence="11">
    <location>
        <begin position="1052"/>
        <end position="1073"/>
    </location>
</feature>
<keyword evidence="5 11" id="KW-1133">Transmembrane helix</keyword>
<dbReference type="InterPro" id="IPR000203">
    <property type="entry name" value="GPS"/>
</dbReference>
<dbReference type="GO" id="GO:0050982">
    <property type="term" value="P:detection of mechanical stimulus"/>
    <property type="evidence" value="ECO:0007669"/>
    <property type="project" value="TreeGrafter"/>
</dbReference>
<dbReference type="InterPro" id="IPR001024">
    <property type="entry name" value="PLAT/LH2_dom"/>
</dbReference>
<feature type="domain" description="PLAT" evidence="13">
    <location>
        <begin position="1097"/>
        <end position="1218"/>
    </location>
</feature>
<dbReference type="Gene3D" id="3.10.100.10">
    <property type="entry name" value="Mannose-Binding Protein A, subunit A"/>
    <property type="match status" value="1"/>
</dbReference>
<evidence type="ECO:0000256" key="11">
    <source>
        <dbReference type="SAM" id="Phobius"/>
    </source>
</evidence>
<dbReference type="InterPro" id="IPR013122">
    <property type="entry name" value="PKD1_2_channel"/>
</dbReference>
<dbReference type="CDD" id="cd00037">
    <property type="entry name" value="CLECT"/>
    <property type="match status" value="1"/>
</dbReference>
<proteinExistence type="inferred from homology"/>
<dbReference type="Pfam" id="PF08016">
    <property type="entry name" value="PKD_channel"/>
    <property type="match status" value="1"/>
</dbReference>
<feature type="transmembrane region" description="Helical" evidence="11">
    <location>
        <begin position="1336"/>
        <end position="1369"/>
    </location>
</feature>
<reference evidence="15" key="1">
    <citation type="journal article" date="2017" name="bioRxiv">
        <title>Comparative analysis of the genomes of Stylophora pistillata and Acropora digitifera provides evidence for extensive differences between species of corals.</title>
        <authorList>
            <person name="Voolstra C.R."/>
            <person name="Li Y."/>
            <person name="Liew Y.J."/>
            <person name="Baumgarten S."/>
            <person name="Zoccola D."/>
            <person name="Flot J.-F."/>
            <person name="Tambutte S."/>
            <person name="Allemand D."/>
            <person name="Aranda M."/>
        </authorList>
    </citation>
    <scope>NUCLEOTIDE SEQUENCE [LARGE SCALE GENOMIC DNA]</scope>
</reference>
<feature type="transmembrane region" description="Helical" evidence="11">
    <location>
        <begin position="1718"/>
        <end position="1735"/>
    </location>
</feature>
<keyword evidence="6 11" id="KW-0472">Membrane</keyword>
<keyword evidence="3 11" id="KW-0812">Transmembrane</keyword>
<comment type="subcellular location">
    <subcellularLocation>
        <location evidence="1">Membrane</location>
        <topology evidence="1">Multi-pass membrane protein</topology>
    </subcellularLocation>
</comment>
<dbReference type="InterPro" id="IPR046791">
    <property type="entry name" value="Polycystin_dom"/>
</dbReference>
<dbReference type="Pfam" id="PF01477">
    <property type="entry name" value="PLAT"/>
    <property type="match status" value="1"/>
</dbReference>
<dbReference type="InterPro" id="IPR002859">
    <property type="entry name" value="PKD/REJ-like"/>
</dbReference>
<dbReference type="InterPro" id="IPR003915">
    <property type="entry name" value="PKD_2"/>
</dbReference>
<feature type="domain" description="C-type lectin" evidence="12">
    <location>
        <begin position="49"/>
        <end position="132"/>
    </location>
</feature>
<dbReference type="InterPro" id="IPR016187">
    <property type="entry name" value="CTDL_fold"/>
</dbReference>
<dbReference type="InterPro" id="IPR046338">
    <property type="entry name" value="GAIN_dom_sf"/>
</dbReference>
<feature type="transmembrane region" description="Helical" evidence="11">
    <location>
        <begin position="1909"/>
        <end position="1930"/>
    </location>
</feature>
<evidence type="ECO:0000259" key="12">
    <source>
        <dbReference type="PROSITE" id="PS50041"/>
    </source>
</evidence>
<dbReference type="PRINTS" id="PR01433">
    <property type="entry name" value="POLYCYSTIN2"/>
</dbReference>
<evidence type="ECO:0000256" key="8">
    <source>
        <dbReference type="PIRSR" id="PIRSR603915-2"/>
    </source>
</evidence>
<dbReference type="Gene3D" id="2.60.60.20">
    <property type="entry name" value="PLAT/LH2 domain"/>
    <property type="match status" value="1"/>
</dbReference>
<dbReference type="PROSITE" id="PS50041">
    <property type="entry name" value="C_TYPE_LECTIN_2"/>
    <property type="match status" value="1"/>
</dbReference>
<dbReference type="Pfam" id="PF02010">
    <property type="entry name" value="REJ"/>
    <property type="match status" value="1"/>
</dbReference>
<keyword evidence="4" id="KW-0732">Signal</keyword>
<dbReference type="InterPro" id="IPR001304">
    <property type="entry name" value="C-type_lectin-like"/>
</dbReference>
<feature type="transmembrane region" description="Helical" evidence="11">
    <location>
        <begin position="1844"/>
        <end position="1867"/>
    </location>
</feature>
<dbReference type="PROSITE" id="PS50095">
    <property type="entry name" value="PLAT"/>
    <property type="match status" value="1"/>
</dbReference>
<evidence type="ECO:0000256" key="4">
    <source>
        <dbReference type="ARBA" id="ARBA00022729"/>
    </source>
</evidence>
<evidence type="ECO:0000256" key="9">
    <source>
        <dbReference type="PROSITE-ProRule" id="PRU00152"/>
    </source>
</evidence>
<dbReference type="EMBL" id="LSMT01000467">
    <property type="protein sequence ID" value="PFX17533.1"/>
    <property type="molecule type" value="Genomic_DNA"/>
</dbReference>
<feature type="transmembrane region" description="Helical" evidence="11">
    <location>
        <begin position="1302"/>
        <end position="1324"/>
    </location>
</feature>
<evidence type="ECO:0000256" key="1">
    <source>
        <dbReference type="ARBA" id="ARBA00004141"/>
    </source>
</evidence>
<organism evidence="14 15">
    <name type="scientific">Stylophora pistillata</name>
    <name type="common">Smooth cauliflower coral</name>
    <dbReference type="NCBI Taxonomy" id="50429"/>
    <lineage>
        <taxon>Eukaryota</taxon>
        <taxon>Metazoa</taxon>
        <taxon>Cnidaria</taxon>
        <taxon>Anthozoa</taxon>
        <taxon>Hexacorallia</taxon>
        <taxon>Scleractinia</taxon>
        <taxon>Astrocoeniina</taxon>
        <taxon>Pocilloporidae</taxon>
        <taxon>Stylophora</taxon>
    </lineage>
</organism>
<dbReference type="SMART" id="SM00303">
    <property type="entry name" value="GPS"/>
    <property type="match status" value="1"/>
</dbReference>
<feature type="transmembrane region" description="Helical" evidence="11">
    <location>
        <begin position="1807"/>
        <end position="1824"/>
    </location>
</feature>
<comment type="caution">
    <text evidence="14">The sequence shown here is derived from an EMBL/GenBank/DDBJ whole genome shotgun (WGS) entry which is preliminary data.</text>
</comment>
<dbReference type="Pfam" id="PF01825">
    <property type="entry name" value="GPS"/>
    <property type="match status" value="1"/>
</dbReference>
<dbReference type="Proteomes" id="UP000225706">
    <property type="component" value="Unassembled WGS sequence"/>
</dbReference>
<feature type="region of interest" description="Disordered" evidence="10">
    <location>
        <begin position="353"/>
        <end position="380"/>
    </location>
</feature>
<evidence type="ECO:0000256" key="10">
    <source>
        <dbReference type="SAM" id="MobiDB-lite"/>
    </source>
</evidence>
<feature type="transmembrane region" description="Helical" evidence="11">
    <location>
        <begin position="1456"/>
        <end position="1476"/>
    </location>
</feature>
<dbReference type="Pfam" id="PF00059">
    <property type="entry name" value="Lectin_C"/>
    <property type="match status" value="1"/>
</dbReference>
<dbReference type="InterPro" id="IPR016186">
    <property type="entry name" value="C-type_lectin-like/link_sf"/>
</dbReference>
<dbReference type="SMART" id="SM00034">
    <property type="entry name" value="CLECT"/>
    <property type="match status" value="1"/>
</dbReference>
<dbReference type="PANTHER" id="PTHR10877">
    <property type="entry name" value="POLYCYSTIN FAMILY MEMBER"/>
    <property type="match status" value="1"/>
</dbReference>
<evidence type="ECO:0000256" key="5">
    <source>
        <dbReference type="ARBA" id="ARBA00022989"/>
    </source>
</evidence>
<protein>
    <submittedName>
        <fullName evidence="14">Polycystic kidney disease protein 1-like 2</fullName>
    </submittedName>
</protein>
<evidence type="ECO:0000256" key="2">
    <source>
        <dbReference type="ARBA" id="ARBA00007200"/>
    </source>
</evidence>
<dbReference type="GO" id="GO:0005509">
    <property type="term" value="F:calcium ion binding"/>
    <property type="evidence" value="ECO:0007669"/>
    <property type="project" value="InterPro"/>
</dbReference>
<evidence type="ECO:0000313" key="15">
    <source>
        <dbReference type="Proteomes" id="UP000225706"/>
    </source>
</evidence>